<reference evidence="1 3" key="1">
    <citation type="submission" date="2017-12" db="EMBL/GenBank/DDBJ databases">
        <authorList>
            <person name="Pombert J.-F."/>
            <person name="Haag K.L."/>
            <person name="Ebert D."/>
        </authorList>
    </citation>
    <scope>NUCLEOTIDE SEQUENCE [LARGE SCALE GENOMIC DNA]</scope>
    <source>
        <strain evidence="1">FI-OER-3-3</strain>
    </source>
</reference>
<organism evidence="1 3">
    <name type="scientific">Hamiltosporidium tvaerminnensis</name>
    <dbReference type="NCBI Taxonomy" id="1176355"/>
    <lineage>
        <taxon>Eukaryota</taxon>
        <taxon>Fungi</taxon>
        <taxon>Fungi incertae sedis</taxon>
        <taxon>Microsporidia</taxon>
        <taxon>Dubosqiidae</taxon>
        <taxon>Hamiltosporidium</taxon>
    </lineage>
</organism>
<dbReference type="EMBL" id="PITJ01000344">
    <property type="protein sequence ID" value="TBU03164.1"/>
    <property type="molecule type" value="Genomic_DNA"/>
</dbReference>
<protein>
    <submittedName>
        <fullName evidence="1">Uncharacterized protein</fullName>
    </submittedName>
</protein>
<dbReference type="AlphaFoldDB" id="A0A4Q9L6L1"/>
<comment type="caution">
    <text evidence="1">The sequence shown here is derived from an EMBL/GenBank/DDBJ whole genome shotgun (WGS) entry which is preliminary data.</text>
</comment>
<gene>
    <name evidence="2" type="ORF">CWI37_0082p0010</name>
    <name evidence="1" type="ORF">CWI37_0344p0010</name>
</gene>
<name>A0A4Q9L6L1_9MICR</name>
<evidence type="ECO:0000313" key="2">
    <source>
        <dbReference type="EMBL" id="TBU04834.1"/>
    </source>
</evidence>
<dbReference type="VEuPathDB" id="MicrosporidiaDB:CWI37_0344p0010"/>
<accession>A0A4Q9L6L1</accession>
<evidence type="ECO:0000313" key="3">
    <source>
        <dbReference type="Proteomes" id="UP000292362"/>
    </source>
</evidence>
<evidence type="ECO:0000313" key="1">
    <source>
        <dbReference type="EMBL" id="TBU03164.1"/>
    </source>
</evidence>
<dbReference type="VEuPathDB" id="MicrosporidiaDB:CWI37_0082p0010"/>
<sequence length="63" mass="7527">MNCIFNQKSSSEGQLYVEYNSKTINFNVLINGRASCYRKYERRDEYTNVKKTHANEEMQGRIR</sequence>
<proteinExistence type="predicted"/>
<dbReference type="EMBL" id="PITJ01000082">
    <property type="protein sequence ID" value="TBU04834.1"/>
    <property type="molecule type" value="Genomic_DNA"/>
</dbReference>
<dbReference type="Proteomes" id="UP000292362">
    <property type="component" value="Unassembled WGS sequence"/>
</dbReference>